<reference evidence="1" key="3">
    <citation type="submission" date="2025-09" db="UniProtKB">
        <authorList>
            <consortium name="Ensembl"/>
        </authorList>
    </citation>
    <scope>IDENTIFICATION</scope>
</reference>
<protein>
    <submittedName>
        <fullName evidence="1">Uncharacterized protein</fullName>
    </submittedName>
</protein>
<accession>A0A7N9CPX5</accession>
<dbReference type="Proteomes" id="UP000233100">
    <property type="component" value="Chromosome 13"/>
</dbReference>
<evidence type="ECO:0000313" key="2">
    <source>
        <dbReference type="Proteomes" id="UP000233100"/>
    </source>
</evidence>
<dbReference type="AlphaFoldDB" id="A0A7N9CPX5"/>
<evidence type="ECO:0000313" key="1">
    <source>
        <dbReference type="Ensembl" id="ENSMFAP00000052041.1"/>
    </source>
</evidence>
<keyword evidence="2" id="KW-1185">Reference proteome</keyword>
<name>A0A7N9CPX5_MACFA</name>
<dbReference type="GeneTree" id="ENSGT01130000279340"/>
<sequence length="66" mass="7305">MCQRLILGVLKTLNYIKCIQFCPSQKIGSRVHVNNGQVCYVGIHVPCWFAAPINSSFTISSSFVSV</sequence>
<reference evidence="1" key="2">
    <citation type="submission" date="2025-08" db="UniProtKB">
        <authorList>
            <consortium name="Ensembl"/>
        </authorList>
    </citation>
    <scope>IDENTIFICATION</scope>
</reference>
<dbReference type="Ensembl" id="ENSMFAT00000080044.1">
    <property type="protein sequence ID" value="ENSMFAP00000052041.1"/>
    <property type="gene ID" value="ENSMFAG00000049764.1"/>
</dbReference>
<organism evidence="1 2">
    <name type="scientific">Macaca fascicularis</name>
    <name type="common">Crab-eating macaque</name>
    <name type="synonym">Cynomolgus monkey</name>
    <dbReference type="NCBI Taxonomy" id="9541"/>
    <lineage>
        <taxon>Eukaryota</taxon>
        <taxon>Metazoa</taxon>
        <taxon>Chordata</taxon>
        <taxon>Craniata</taxon>
        <taxon>Vertebrata</taxon>
        <taxon>Euteleostomi</taxon>
        <taxon>Mammalia</taxon>
        <taxon>Eutheria</taxon>
        <taxon>Euarchontoglires</taxon>
        <taxon>Primates</taxon>
        <taxon>Haplorrhini</taxon>
        <taxon>Catarrhini</taxon>
        <taxon>Cercopithecidae</taxon>
        <taxon>Cercopithecinae</taxon>
        <taxon>Macaca</taxon>
    </lineage>
</organism>
<proteinExistence type="predicted"/>
<reference evidence="1 2" key="1">
    <citation type="submission" date="2013-03" db="EMBL/GenBank/DDBJ databases">
        <authorList>
            <person name="Warren W."/>
            <person name="Wilson R.K."/>
        </authorList>
    </citation>
    <scope>NUCLEOTIDE SEQUENCE</scope>
</reference>